<dbReference type="EMBL" id="CAJNOC010000042">
    <property type="protein sequence ID" value="CAF0709284.1"/>
    <property type="molecule type" value="Genomic_DNA"/>
</dbReference>
<dbReference type="SMART" id="SM00146">
    <property type="entry name" value="PI3Kc"/>
    <property type="match status" value="1"/>
</dbReference>
<evidence type="ECO:0000256" key="2">
    <source>
        <dbReference type="SAM" id="MobiDB-lite"/>
    </source>
</evidence>
<dbReference type="GO" id="GO:0035267">
    <property type="term" value="C:NuA4 histone acetyltransferase complex"/>
    <property type="evidence" value="ECO:0007669"/>
    <property type="project" value="TreeGrafter"/>
</dbReference>
<dbReference type="InterPro" id="IPR050517">
    <property type="entry name" value="DDR_Repair_Kinase"/>
</dbReference>
<dbReference type="SUPFAM" id="SSF56112">
    <property type="entry name" value="Protein kinase-like (PK-like)"/>
    <property type="match status" value="1"/>
</dbReference>
<organism evidence="5 6">
    <name type="scientific">Brachionus calyciflorus</name>
    <dbReference type="NCBI Taxonomy" id="104777"/>
    <lineage>
        <taxon>Eukaryota</taxon>
        <taxon>Metazoa</taxon>
        <taxon>Spiralia</taxon>
        <taxon>Gnathifera</taxon>
        <taxon>Rotifera</taxon>
        <taxon>Eurotatoria</taxon>
        <taxon>Monogononta</taxon>
        <taxon>Pseudotrocha</taxon>
        <taxon>Ploima</taxon>
        <taxon>Brachionidae</taxon>
        <taxon>Brachionus</taxon>
    </lineage>
</organism>
<comment type="caution">
    <text evidence="5">The sequence shown here is derived from an EMBL/GenBank/DDBJ whole genome shotgun (WGS) entry which is preliminary data.</text>
</comment>
<proteinExistence type="inferred from homology"/>
<dbReference type="PANTHER" id="PTHR11139">
    <property type="entry name" value="ATAXIA TELANGIECTASIA MUTATED ATM -RELATED"/>
    <property type="match status" value="1"/>
</dbReference>
<dbReference type="InterPro" id="IPR046807">
    <property type="entry name" value="Tra1_central"/>
</dbReference>
<dbReference type="SUPFAM" id="SSF48371">
    <property type="entry name" value="ARM repeat"/>
    <property type="match status" value="2"/>
</dbReference>
<dbReference type="CDD" id="cd05163">
    <property type="entry name" value="PIKK_TRRAP"/>
    <property type="match status" value="1"/>
</dbReference>
<dbReference type="PROSITE" id="PS51189">
    <property type="entry name" value="FAT"/>
    <property type="match status" value="1"/>
</dbReference>
<dbReference type="PROSITE" id="PS50290">
    <property type="entry name" value="PI3_4_KINASE_3"/>
    <property type="match status" value="1"/>
</dbReference>
<dbReference type="Pfam" id="PF00454">
    <property type="entry name" value="PI3_PI4_kinase"/>
    <property type="match status" value="1"/>
</dbReference>
<keyword evidence="6" id="KW-1185">Reference proteome</keyword>
<dbReference type="Pfam" id="PF20175">
    <property type="entry name" value="Tra1_central"/>
    <property type="match status" value="1"/>
</dbReference>
<dbReference type="InterPro" id="IPR016024">
    <property type="entry name" value="ARM-type_fold"/>
</dbReference>
<dbReference type="GO" id="GO:0006355">
    <property type="term" value="P:regulation of DNA-templated transcription"/>
    <property type="evidence" value="ECO:0007669"/>
    <property type="project" value="TreeGrafter"/>
</dbReference>
<dbReference type="Pfam" id="PF02259">
    <property type="entry name" value="FAT"/>
    <property type="match status" value="1"/>
</dbReference>
<dbReference type="InterPro" id="IPR003151">
    <property type="entry name" value="PIK-rel_kinase_FAT"/>
</dbReference>
<feature type="region of interest" description="Disordered" evidence="2">
    <location>
        <begin position="3427"/>
        <end position="3447"/>
    </location>
</feature>
<dbReference type="OrthoDB" id="5570127at2759"/>
<evidence type="ECO:0008006" key="7">
    <source>
        <dbReference type="Google" id="ProtNLM"/>
    </source>
</evidence>
<dbReference type="GO" id="GO:0000124">
    <property type="term" value="C:SAGA complex"/>
    <property type="evidence" value="ECO:0007669"/>
    <property type="project" value="TreeGrafter"/>
</dbReference>
<sequence length="3899" mass="453431">MEAQSSTSFSIDYSHQTFQSWIDQLVDSNASEDQKLKSVQDLSLNLELMQTLPTYSQLIEDAMHKFVRLLTETEPQFLVESSVHQLRKKILEILQRTHPFLNLTQAQFEKRLTLIREVLHVIYQLLEKENEDNVILCLKIIIEFYKYLKNVVSISEVQKYFNFVKNMYQDLAQNFHLIFQYKPQIKVKDLNELNVTQILNESYSSFQIQTEKYNQKDNQIFHLIPRGVKSLKVLVELPLNSVTMYQNHKAYLTQDISDLLVLISNIIVLKPSEEQRHNVDLKEVIADFVTAQVRALSFIAYFKNHQDYLKNNVDLFVNGILELFKICPAELVSVRKDLLAISRHIISEHKLKFLPYLSDLFDESLFCSSGYTAAESLKSSACSVVSDLVHHVRKELSYQDLCKAIQYFSKGIHDPLLNINLQHMCCKVLLSLTETIRAKENARELIQKLLEVFVLKLKSMAKYQVPNILNPNNPLASNSTTILDDKPNEKKSLVTFIQSQSQNDDNNKQKSKQSDMSELDIRSTLRLIIMTCRSLTLVLLDTKSSNQYDIILSQKNLQPTEIKIYIQLLKNSLQTLLIYSSNKSNTQKEEKEIIEGLGLIYTYLNAANQKLIFEQTINQIINLTFKYSNLTILTSYFLATPATSCTFSTILIENLLDKLDLMGDSSTEHSNLYLKLFKLVFGSVSVFPIENEKMLKPHLHSIVTRSLDLALKSKEPHNYFLLLRALFRSIGGGNHDLLYQEFLPLLPILLQSLNELQTGVHKQHLKDLFVELCLTVPVRLSSLLPYLPMLMDPLVSALNGSTTLVSQGLRTLELCVDNLQPDFLYEHIQPVRQDLIQGLWKQLRSSNETIALASYRVLGKLGGSNRKMILQAQNLNNSTCNLDGFKIQAEFIGYQNNLVDIEIEQVLNSCLNCLKLNASQSNVNDLAFYKLQAFNFVSSFILSLIKIDDDVNYQNVFLNYIPINQPQFTQYILKTQKLNNEKLRSQVCKSFECLLYSSSLKDEHKKVLPLIDSITLHLTMTSLSHYTNQNEQKIQQLIQSINVFSNTAESTEVNYKHLKNESYLDFMILIDALFNVLCNDDSEYWPLVQRVVSIIIETSDIINGQSQLMNYQEDTHDKYLRSQLANQAMFEYLADKISQLCYERSWYAKKAGCLIMNLFVNKMPLIWLLQQSFLFVKSIMFILVSVTGEISSGAIDVAKETLDNLVKSCFIKLNFSQQNEQSNLAVQLIELQQKTLNDVLKELVKQITSSSTYVRKESIKLITQISELQSKTVYNLVQSFQDILNETVAPRKHLKLKHYSYQSQIGILESLEFCSSTQPQLFTLQLTNQDHQNIYTEITSICEQDDASLLKLTCYKSLNDMLPIRKATLNCLASFYHLLDQREVILGILHKSLENSSQEIQETSFNCLKKYTKNTESYSNHLRQTQPNTTQETHRPIIQIAADYLRDYLHPLTDYTYLKKNVVKHLSYITKLYPTILNDKFSEYLLSHLKRWLEDLLQILKENFENPTATPKPMQNEIELCSNIISLLSELQSAPVKLVETSIPLVLKFEKTFGLEISGKFREPLGEFLKRFPFETLKYLLNADRIKDMYCFRFIVYLIKKHTVQFGHIFKTEPNRLVQMLNESQTLLINGLNQQNFDFINKSNQILFLTIFIFYRLTKIESNSAWLQSQNQLIEALLKIWCDDKFHEKHSQIDTLHYIYWKEPIYMLKILLKFHQIHIELHKSGQSLYPLASNIELLFKLLISFQHKSLNQYEFFRNYLTNKVAKEYSNEIKREIFFTFVQKFTETNDPIYTQKLKSSILQQILIPCFILSFESNEHVSLIGGPPNPDTDSQDNIISVFINKVVDPDQPYAYSDSVRIFLLQLSSLFVQHAHDYIHDVNNKKQGNKLRRLMTFAWPSLLAKTCVDPFNKYHGLLLLSHIISKFAIHKRIVFQVFHSLLKAYAPEAKLVVRQALEILTPTFPTRSEDGYVTLASWTKKILIEENHSIPQLSHLIYIIVKYFKVFYFIRHTLINQLIVAFQKVGLSQNSTNENKLLVIDLCETILKWEAQRKLDSEDLNFDPNLKLKHPDLLKPFDKHICDCIMNFFVRFSCQMSTVSQEGSQNTNLNEQLARKCLNLFQMAIQNDLLNNFDLKLEILDKLLTSLESTFSQNPLVTNILGASQTSQTSQINLNQIYTCLEILLILVENSSKSKIQLILKSLHRGLQYCITNTNTKIIKLTSSIIEKLMINLPSESFNNISVEAEPSSDPIHTLFGQPDGILCRMILESLSYYEKMSLINPSETTSLNLSIDILTNCLCLIKSASINNAQYIDRLMGPIMKILQKLYRDHLNSINSIGQCLSSADGANVIQAPNSVQVYSFTELIIQVIDLVKNRVGVMSIEMRKMFINQILVSLIEKSIDLRLIKYLVKLINDWIKMSHVNNVLLNQIPTMKEKLVLLQKLTLVMDKKFSDNSDIQKIYLDTISFVYQNEAYLTQQEFKIKLEQAFLLGMKSTHVDMRQIFYDLFNKNFQSNDLFERLCFVIITQNWELFGSYYWIRQCIQLTLGSCYNMNFMTKLNPKFMSLSEAQSMILTPESTHDVLMEQIELEESLLIAPLNLDMDYNKNIILENNVEKLLQIEANLTKRIKKINLSFLIDPICHLCHLNQDLAHSVWTQIFPKFFSLFTEKQRVNLFNELTPFFASGIHCIQKSTQMSVLNTFCESLCQISQYNLNLNQILKPSLLTYLAKNHNLWHRCILTLESQYINDTNLENFQGLANLLGLLKEEDLKTGLWLAKKSQNDTTRLALVYEQQGLYLQAQKLFEELISKNVDSYLNEYLNKEEDIHEFNLWEDKWVKCCKELNQWAELNEYISTKDNDLSLTLECAWKSQSDWQLMKTCLITQKETNIPKDQVWKWFLYQGYYLVCNPDDLHQLMLQNQSVFSLSAAIESKVEKCMLSALKEWRRLPRLITPAHMSLLQAAQQIIELQEAFQIQQNLNSNVLNQTQALQETKGIIKTWRARLPLINDDVSYWNDIFQWRQFHYEAFTKYFEKQPTNSSQAMLGVHAVAQGIVNFGKIARKQHLYDLCLETLNKIHKKQSVPIIDCFLKVKQEIKCYINTYEYLSPKQSKEILDLIEATNLRFFTKENVAELISLKAQFLQLNNKFDDANHLYSFSIYLNDSSPKLWGAWSDYLTQAFVDVTSRQAYSTRPLEAAESALIGLLNAAKHSGGEAKTRKYIAKIFWLLSYDNEKKELFNQFEQYALPTIPVQNWIQWIPQLITLLLKNDDNGKYLYGLMNQIIRQYPLAVYYPLRTLYFKIKQDEHADKIKQQILAQQKGETDVKEKSNSSVESLVRGAATLMHVQREMHPLLFNTLEGLIDQLLLLKYNWYEELLRNFKQTLNYVYTYFYEANLNKKSDFVETIDPFSIMWFKKIHKFYIDIQYFQLPNRLNSQQNSPSIGSPSGPSTQSQTSAQNPRLRGLIAILNDPNHQITRQKFQQDFPYTQTNPSQQINIKLFIDKIKNWIKLLQLHVDLSVPKKSILDEKFKLVTQFCSNTADIELPGEYLVPRSTNYYVKISRFLPVYETIEKYQTFSRRIYIRGHNGKVYPFLIVNESNHFYDSRKEEHGLQLFRMMNTYLNKQKETSCRSLNFITPRIVSLSFDFRLIEDEPSAISLLDIVKPDLREKSIETYFTQRNFITKPEIYKSISNQIIRKNLMKSWAMKKYSDATDYFNFRKLFTQQLSLYNISEFILGLTSLKPDQFYISQNSGLCQTIRYKFDLNENMNNRLTPFRLTPNLVEFIQPSGVYGQMSASMTALARCLNEPHYGFIWILRTILKDDVLNVMLRKKQEDLIKNVNSQANLSYEIEQENIINLVNKLVASIEIRLKECENLDNGKNYVLNELIPKAINLENLSETDPSWFPWF</sequence>
<protein>
    <recommendedName>
        <fullName evidence="7">Non-specific serine/threonine protein kinase</fullName>
    </recommendedName>
</protein>
<dbReference type="InterPro" id="IPR014009">
    <property type="entry name" value="PIK_FAT"/>
</dbReference>
<evidence type="ECO:0000313" key="5">
    <source>
        <dbReference type="EMBL" id="CAF0709284.1"/>
    </source>
</evidence>
<dbReference type="Proteomes" id="UP000663879">
    <property type="component" value="Unassembled WGS sequence"/>
</dbReference>
<dbReference type="InterPro" id="IPR000403">
    <property type="entry name" value="PI3/4_kinase_cat_dom"/>
</dbReference>
<dbReference type="Gene3D" id="1.10.1070.11">
    <property type="entry name" value="Phosphatidylinositol 3-/4-kinase, catalytic domain"/>
    <property type="match status" value="1"/>
</dbReference>
<comment type="similarity">
    <text evidence="1">Belongs to the PI3/PI4-kinase family. TRA1 subfamily.</text>
</comment>
<reference evidence="5" key="1">
    <citation type="submission" date="2021-02" db="EMBL/GenBank/DDBJ databases">
        <authorList>
            <person name="Nowell W R."/>
        </authorList>
    </citation>
    <scope>NUCLEOTIDE SEQUENCE</scope>
    <source>
        <strain evidence="5">Ploen Becks lab</strain>
    </source>
</reference>
<dbReference type="GO" id="GO:0005634">
    <property type="term" value="C:nucleus"/>
    <property type="evidence" value="ECO:0007669"/>
    <property type="project" value="TreeGrafter"/>
</dbReference>
<dbReference type="Pfam" id="PF20206">
    <property type="entry name" value="Tra1_ring"/>
    <property type="match status" value="1"/>
</dbReference>
<dbReference type="PANTHER" id="PTHR11139:SF1">
    <property type="entry name" value="TRANSFORMATION_TRANSCRIPTION DOMAIN-ASSOCIATED PROTEIN"/>
    <property type="match status" value="1"/>
</dbReference>
<dbReference type="InterPro" id="IPR011009">
    <property type="entry name" value="Kinase-like_dom_sf"/>
</dbReference>
<evidence type="ECO:0000256" key="1">
    <source>
        <dbReference type="ARBA" id="ARBA00007234"/>
    </source>
</evidence>
<evidence type="ECO:0000259" key="4">
    <source>
        <dbReference type="PROSITE" id="PS51189"/>
    </source>
</evidence>
<gene>
    <name evidence="5" type="ORF">OXX778_LOCUS776</name>
</gene>
<feature type="domain" description="PI3K/PI4K catalytic" evidence="3">
    <location>
        <begin position="3556"/>
        <end position="3862"/>
    </location>
</feature>
<name>A0A813M4W5_9BILA</name>
<evidence type="ECO:0000313" key="6">
    <source>
        <dbReference type="Proteomes" id="UP000663879"/>
    </source>
</evidence>
<accession>A0A813M4W5</accession>
<dbReference type="InterPro" id="IPR036940">
    <property type="entry name" value="PI3/4_kinase_cat_sf"/>
</dbReference>
<feature type="domain" description="FAT" evidence="4">
    <location>
        <begin position="2719"/>
        <end position="3293"/>
    </location>
</feature>
<dbReference type="GO" id="GO:0006281">
    <property type="term" value="P:DNA repair"/>
    <property type="evidence" value="ECO:0007669"/>
    <property type="project" value="TreeGrafter"/>
</dbReference>
<evidence type="ECO:0000259" key="3">
    <source>
        <dbReference type="PROSITE" id="PS50290"/>
    </source>
</evidence>
<dbReference type="InterPro" id="IPR046805">
    <property type="entry name" value="Tra1_ring"/>
</dbReference>